<evidence type="ECO:0000256" key="5">
    <source>
        <dbReference type="SAM" id="Phobius"/>
    </source>
</evidence>
<dbReference type="Pfam" id="PF00664">
    <property type="entry name" value="ABC_membrane"/>
    <property type="match status" value="1"/>
</dbReference>
<dbReference type="PROSITE" id="PS00211">
    <property type="entry name" value="ABC_TRANSPORTER_1"/>
    <property type="match status" value="1"/>
</dbReference>
<evidence type="ECO:0000256" key="4">
    <source>
        <dbReference type="ARBA" id="ARBA00023136"/>
    </source>
</evidence>
<feature type="transmembrane region" description="Helical" evidence="5">
    <location>
        <begin position="55"/>
        <end position="75"/>
    </location>
</feature>
<dbReference type="InterPro" id="IPR003439">
    <property type="entry name" value="ABC_transporter-like_ATP-bd"/>
</dbReference>
<name>A0A239SST4_9STRE</name>
<dbReference type="SUPFAM" id="SSF52540">
    <property type="entry name" value="P-loop containing nucleoside triphosphate hydrolases"/>
    <property type="match status" value="1"/>
</dbReference>
<dbReference type="InterPro" id="IPR027417">
    <property type="entry name" value="P-loop_NTPase"/>
</dbReference>
<dbReference type="KEGG" id="smen:SAMEA4412692_1117"/>
<dbReference type="AlphaFoldDB" id="A0A239SST4"/>
<dbReference type="GO" id="GO:0005524">
    <property type="term" value="F:ATP binding"/>
    <property type="evidence" value="ECO:0007669"/>
    <property type="project" value="UniProtKB-KW"/>
</dbReference>
<keyword evidence="8" id="KW-0547">Nucleotide-binding</keyword>
<evidence type="ECO:0000259" key="7">
    <source>
        <dbReference type="PROSITE" id="PS50929"/>
    </source>
</evidence>
<dbReference type="RefSeq" id="WP_018373452.1">
    <property type="nucleotide sequence ID" value="NZ_LT906439.1"/>
</dbReference>
<keyword evidence="2 5" id="KW-0812">Transmembrane</keyword>
<dbReference type="GO" id="GO:0015421">
    <property type="term" value="F:ABC-type oligopeptide transporter activity"/>
    <property type="evidence" value="ECO:0007669"/>
    <property type="project" value="TreeGrafter"/>
</dbReference>
<protein>
    <submittedName>
        <fullName evidence="8">ABC transporter ATP-binding protein</fullName>
    </submittedName>
</protein>
<comment type="subcellular location">
    <subcellularLocation>
        <location evidence="1">Cell membrane</location>
        <topology evidence="1">Multi-pass membrane protein</topology>
    </subcellularLocation>
</comment>
<dbReference type="OrthoDB" id="9772788at2"/>
<feature type="transmembrane region" description="Helical" evidence="5">
    <location>
        <begin position="12"/>
        <end position="35"/>
    </location>
</feature>
<evidence type="ECO:0000313" key="9">
    <source>
        <dbReference type="Proteomes" id="UP000215185"/>
    </source>
</evidence>
<proteinExistence type="predicted"/>
<gene>
    <name evidence="8" type="ORF">SAMEA4412692_01117</name>
</gene>
<dbReference type="Gene3D" id="3.40.50.300">
    <property type="entry name" value="P-loop containing nucleotide triphosphate hydrolases"/>
    <property type="match status" value="1"/>
</dbReference>
<accession>A0A239SST4</accession>
<keyword evidence="9" id="KW-1185">Reference proteome</keyword>
<evidence type="ECO:0000256" key="2">
    <source>
        <dbReference type="ARBA" id="ARBA00022692"/>
    </source>
</evidence>
<keyword evidence="3 5" id="KW-1133">Transmembrane helix</keyword>
<keyword evidence="8" id="KW-0067">ATP-binding</keyword>
<evidence type="ECO:0000256" key="1">
    <source>
        <dbReference type="ARBA" id="ARBA00004651"/>
    </source>
</evidence>
<dbReference type="PANTHER" id="PTHR43394">
    <property type="entry name" value="ATP-DEPENDENT PERMEASE MDL1, MITOCHONDRIAL"/>
    <property type="match status" value="1"/>
</dbReference>
<feature type="transmembrane region" description="Helical" evidence="5">
    <location>
        <begin position="154"/>
        <end position="172"/>
    </location>
</feature>
<feature type="transmembrane region" description="Helical" evidence="5">
    <location>
        <begin position="130"/>
        <end position="148"/>
    </location>
</feature>
<dbReference type="GO" id="GO:0016887">
    <property type="term" value="F:ATP hydrolysis activity"/>
    <property type="evidence" value="ECO:0007669"/>
    <property type="project" value="InterPro"/>
</dbReference>
<dbReference type="SUPFAM" id="SSF90123">
    <property type="entry name" value="ABC transporter transmembrane region"/>
    <property type="match status" value="1"/>
</dbReference>
<dbReference type="STRING" id="1123308.GCA_000380085_00881"/>
<dbReference type="InterPro" id="IPR017871">
    <property type="entry name" value="ABC_transporter-like_CS"/>
</dbReference>
<dbReference type="Pfam" id="PF00005">
    <property type="entry name" value="ABC_tran"/>
    <property type="match status" value="1"/>
</dbReference>
<evidence type="ECO:0000256" key="3">
    <source>
        <dbReference type="ARBA" id="ARBA00022989"/>
    </source>
</evidence>
<evidence type="ECO:0000259" key="6">
    <source>
        <dbReference type="PROSITE" id="PS50893"/>
    </source>
</evidence>
<sequence length="534" mass="62046">MKIVYKYIGNQRLVFSIYNIIVFISFILELLFPLLTGQFLNQLVSHDLNNLKTTIFYMFLVGLLNQLLQFINKFLAIHFSEKVSQTVRIDILNILRKLNYNEITKIKASELTQRVNLDLGQITTFLLDNFIIYFLRIIQTAMILIYLLREQYLIFLVFVMVTFFYVNIYIYFRKKIFDASNSLKNSTSIYYNQFHYQVDNLSYIIHKANYYLENKRFNNSFNLYFASLDRFTKINSKFRFLQSILSLLLNVVMFSIVAFYVMRDNLEIGIVNVSLSYFSIILSNIEYFFDFGGNLQAFKASIQNIEGFWLLSTDREGNIELHKKIHSISGSITRAYDKSYPPLSFDISNNGLWSIIGENGSGKSTFYKLITGILKDKGNIINVDGYSITDLNTVFLRRNNFTIVEQKFPIFDLTVQDFFTMNTSCATVDDILYLLHDKNIDTDIINEVLVTKWSEVDSSLSGGELQVLRIIESFLSNVNVKIYDEPTSNLDKVYTDWFIESVKQLKRDNIIIIITHDPAIIASSDRIITVGGIS</sequence>
<dbReference type="Gene3D" id="1.20.1560.10">
    <property type="entry name" value="ABC transporter type 1, transmembrane domain"/>
    <property type="match status" value="1"/>
</dbReference>
<dbReference type="InterPro" id="IPR036640">
    <property type="entry name" value="ABC1_TM_sf"/>
</dbReference>
<dbReference type="EMBL" id="LT906439">
    <property type="protein sequence ID" value="SNU88555.1"/>
    <property type="molecule type" value="Genomic_DNA"/>
</dbReference>
<dbReference type="GO" id="GO:0005886">
    <property type="term" value="C:plasma membrane"/>
    <property type="evidence" value="ECO:0007669"/>
    <property type="project" value="UniProtKB-SubCell"/>
</dbReference>
<dbReference type="InterPro" id="IPR039421">
    <property type="entry name" value="Type_1_exporter"/>
</dbReference>
<dbReference type="PROSITE" id="PS50893">
    <property type="entry name" value="ABC_TRANSPORTER_2"/>
    <property type="match status" value="1"/>
</dbReference>
<organism evidence="8 9">
    <name type="scientific">Streptococcus merionis</name>
    <dbReference type="NCBI Taxonomy" id="400065"/>
    <lineage>
        <taxon>Bacteria</taxon>
        <taxon>Bacillati</taxon>
        <taxon>Bacillota</taxon>
        <taxon>Bacilli</taxon>
        <taxon>Lactobacillales</taxon>
        <taxon>Streptococcaceae</taxon>
        <taxon>Streptococcus</taxon>
    </lineage>
</organism>
<dbReference type="PANTHER" id="PTHR43394:SF1">
    <property type="entry name" value="ATP-BINDING CASSETTE SUB-FAMILY B MEMBER 10, MITOCHONDRIAL"/>
    <property type="match status" value="1"/>
</dbReference>
<feature type="transmembrane region" description="Helical" evidence="5">
    <location>
        <begin position="240"/>
        <end position="262"/>
    </location>
</feature>
<dbReference type="Proteomes" id="UP000215185">
    <property type="component" value="Chromosome 1"/>
</dbReference>
<feature type="domain" description="ABC transporter" evidence="6">
    <location>
        <begin position="323"/>
        <end position="533"/>
    </location>
</feature>
<reference evidence="8 9" key="1">
    <citation type="submission" date="2017-06" db="EMBL/GenBank/DDBJ databases">
        <authorList>
            <consortium name="Pathogen Informatics"/>
        </authorList>
    </citation>
    <scope>NUCLEOTIDE SEQUENCE [LARGE SCALE GENOMIC DNA]</scope>
    <source>
        <strain evidence="8 9">NCTC13788</strain>
    </source>
</reference>
<feature type="domain" description="ABC transmembrane type-1" evidence="7">
    <location>
        <begin position="20"/>
        <end position="297"/>
    </location>
</feature>
<dbReference type="PROSITE" id="PS50929">
    <property type="entry name" value="ABC_TM1F"/>
    <property type="match status" value="1"/>
</dbReference>
<keyword evidence="4 5" id="KW-0472">Membrane</keyword>
<evidence type="ECO:0000313" key="8">
    <source>
        <dbReference type="EMBL" id="SNU88555.1"/>
    </source>
</evidence>
<dbReference type="InterPro" id="IPR011527">
    <property type="entry name" value="ABC1_TM_dom"/>
</dbReference>